<accession>A0A8X7NHL9</accession>
<feature type="binding site" evidence="6">
    <location>
        <position position="238"/>
    </location>
    <ligand>
        <name>substrate</name>
    </ligand>
</feature>
<evidence type="ECO:0000256" key="5">
    <source>
        <dbReference type="PIRSR" id="PIRSR001221-1"/>
    </source>
</evidence>
<dbReference type="EC" id="3.5.1.4" evidence="3"/>
<dbReference type="InterPro" id="IPR020556">
    <property type="entry name" value="Amidase_CS"/>
</dbReference>
<evidence type="ECO:0000259" key="7">
    <source>
        <dbReference type="Pfam" id="PF01425"/>
    </source>
</evidence>
<comment type="caution">
    <text evidence="8">The sequence shown here is derived from an EMBL/GenBank/DDBJ whole genome shotgun (WGS) entry which is preliminary data.</text>
</comment>
<dbReference type="InterPro" id="IPR036928">
    <property type="entry name" value="AS_sf"/>
</dbReference>
<dbReference type="PANTHER" id="PTHR46072">
    <property type="entry name" value="AMIDASE-RELATED-RELATED"/>
    <property type="match status" value="1"/>
</dbReference>
<proteinExistence type="inferred from homology"/>
<dbReference type="EMBL" id="JABWAB010000013">
    <property type="protein sequence ID" value="KAF6042802.1"/>
    <property type="molecule type" value="Genomic_DNA"/>
</dbReference>
<dbReference type="OrthoDB" id="6428749at2759"/>
<sequence>MTIDPALDQLFYSLLTKDDLSRYEDPEKFKEWIPKIEAYRQKIDDSVPSELKVELPKPIAKLKQEQFNAMKHLYDEKLLTQHEFEITDCPGTLIVQKIANGQWTSVEVFQAFAKRAVLAHQFTNCAVEFFIEEGLARAKELDEYYATHGKIVGPLHGLPISLKEHISLKGRIGHSGIVSLLDNVADKDAVTVTVLHNLGAVFYVRTNEPHALLPLDTGNNITGFTKCPYNLLLSSGGSSSGEGANIAYGGSVLGVGSDIGGSIRSPAAFSGCHGLRPSSRRISARGLVGEGGGQESVVGVLGPLSRTIEDIELFMKSYINDGKPWLLDPWSLPIPWRDVPIPDLTKLKIAVVRDDGVCRVTPPIRRGLNEVVEKLKSAGVEIVEFIPKNGRLAYDVATQLSNCDGNRALREAFSASGEPLPRLTKWYLNLGEGAREFTVTENRKLNSIRDRLREEYSDYLIENKIDFFLGPAYNNVAPKEEEVYNESYTLIYNLLDFPSLVFQTGLFQDPKIDMWQKEDLNYKYRSGMEELENRGYDPTQFVGAPIALQLSGRRYCDEEVVATAKAIVDFLSVDLLRRQNE</sequence>
<protein>
    <recommendedName>
        <fullName evidence="3">amidase</fullName>
        <ecNumber evidence="3">3.5.1.4</ecNumber>
    </recommendedName>
</protein>
<comment type="catalytic activity">
    <reaction evidence="1">
        <text>a monocarboxylic acid amide + H2O = a monocarboxylate + NH4(+)</text>
        <dbReference type="Rhea" id="RHEA:12020"/>
        <dbReference type="ChEBI" id="CHEBI:15377"/>
        <dbReference type="ChEBI" id="CHEBI:28938"/>
        <dbReference type="ChEBI" id="CHEBI:35757"/>
        <dbReference type="ChEBI" id="CHEBI:83628"/>
        <dbReference type="EC" id="3.5.1.4"/>
    </reaction>
</comment>
<feature type="active site" description="Acyl-ester intermediate" evidence="5">
    <location>
        <position position="262"/>
    </location>
</feature>
<evidence type="ECO:0000256" key="2">
    <source>
        <dbReference type="ARBA" id="ARBA00009199"/>
    </source>
</evidence>
<reference evidence="8" key="1">
    <citation type="submission" date="2020-03" db="EMBL/GenBank/DDBJ databases">
        <title>FDA dAtabase for Regulatory Grade micrObial Sequences (FDA-ARGOS): Supporting development and validation of Infectious Disease Dx tests.</title>
        <authorList>
            <person name="Campos J."/>
            <person name="Goldberg B."/>
            <person name="Tallon L."/>
            <person name="Sadzewicz L."/>
            <person name="Vavikolanu K."/>
            <person name="Mehta A."/>
            <person name="Aluvathingal J."/>
            <person name="Nadendla S."/>
            <person name="Nandy P."/>
            <person name="Geyer C."/>
            <person name="Yan Y."/>
            <person name="Sichtig H."/>
        </authorList>
    </citation>
    <scope>NUCLEOTIDE SEQUENCE [LARGE SCALE GENOMIC DNA]</scope>
    <source>
        <strain evidence="8">FDAARGOS_652</strain>
    </source>
</reference>
<dbReference type="Proteomes" id="UP000590412">
    <property type="component" value="Unassembled WGS sequence"/>
</dbReference>
<dbReference type="InterPro" id="IPR023631">
    <property type="entry name" value="Amidase_dom"/>
</dbReference>
<evidence type="ECO:0000256" key="3">
    <source>
        <dbReference type="ARBA" id="ARBA00012922"/>
    </source>
</evidence>
<feature type="binding site" evidence="6">
    <location>
        <begin position="259"/>
        <end position="262"/>
    </location>
    <ligand>
        <name>substrate</name>
    </ligand>
</feature>
<comment type="similarity">
    <text evidence="2">Belongs to the amidase family.</text>
</comment>
<dbReference type="Gene3D" id="3.90.1300.10">
    <property type="entry name" value="Amidase signature (AS) domain"/>
    <property type="match status" value="1"/>
</dbReference>
<dbReference type="Pfam" id="PF01425">
    <property type="entry name" value="Amidase"/>
    <property type="match status" value="1"/>
</dbReference>
<evidence type="ECO:0000256" key="1">
    <source>
        <dbReference type="ARBA" id="ARBA00001311"/>
    </source>
</evidence>
<keyword evidence="4" id="KW-0378">Hydrolase</keyword>
<dbReference type="GO" id="GO:0004040">
    <property type="term" value="F:amidase activity"/>
    <property type="evidence" value="ECO:0007669"/>
    <property type="project" value="UniProtKB-EC"/>
</dbReference>
<evidence type="ECO:0000313" key="9">
    <source>
        <dbReference type="Proteomes" id="UP000590412"/>
    </source>
</evidence>
<dbReference type="AlphaFoldDB" id="A0A8X7NHL9"/>
<evidence type="ECO:0000256" key="4">
    <source>
        <dbReference type="ARBA" id="ARBA00022801"/>
    </source>
</evidence>
<evidence type="ECO:0000313" key="8">
    <source>
        <dbReference type="EMBL" id="KAF6042802.1"/>
    </source>
</evidence>
<feature type="active site" description="Charge relay system" evidence="5">
    <location>
        <position position="238"/>
    </location>
</feature>
<feature type="binding site" evidence="6">
    <location>
        <position position="212"/>
    </location>
    <ligand>
        <name>substrate</name>
    </ligand>
</feature>
<dbReference type="PROSITE" id="PS00571">
    <property type="entry name" value="AMIDASES"/>
    <property type="match status" value="1"/>
</dbReference>
<feature type="domain" description="Amidase" evidence="7">
    <location>
        <begin position="107"/>
        <end position="560"/>
    </location>
</feature>
<dbReference type="PIRSF" id="PIRSF001221">
    <property type="entry name" value="Amidase_fungi"/>
    <property type="match status" value="1"/>
</dbReference>
<dbReference type="SUPFAM" id="SSF75304">
    <property type="entry name" value="Amidase signature (AS) enzymes"/>
    <property type="match status" value="1"/>
</dbReference>
<gene>
    <name evidence="8" type="ORF">FOB60_005556</name>
</gene>
<name>A0A8X7NHL9_CANPA</name>
<feature type="active site" description="Charge relay system" evidence="5">
    <location>
        <position position="163"/>
    </location>
</feature>
<evidence type="ECO:0000256" key="6">
    <source>
        <dbReference type="PIRSR" id="PIRSR001221-2"/>
    </source>
</evidence>
<organism evidence="8 9">
    <name type="scientific">Candida parapsilosis</name>
    <name type="common">Yeast</name>
    <dbReference type="NCBI Taxonomy" id="5480"/>
    <lineage>
        <taxon>Eukaryota</taxon>
        <taxon>Fungi</taxon>
        <taxon>Dikarya</taxon>
        <taxon>Ascomycota</taxon>
        <taxon>Saccharomycotina</taxon>
        <taxon>Pichiomycetes</taxon>
        <taxon>Debaryomycetaceae</taxon>
        <taxon>Candida/Lodderomyces clade</taxon>
        <taxon>Candida</taxon>
    </lineage>
</organism>
<dbReference type="PANTHER" id="PTHR46072:SF4">
    <property type="entry name" value="AMIDASE C550.07-RELATED"/>
    <property type="match status" value="1"/>
</dbReference>